<protein>
    <submittedName>
        <fullName evidence="1">Uncharacterized protein</fullName>
    </submittedName>
</protein>
<comment type="caution">
    <text evidence="1">The sequence shown here is derived from an EMBL/GenBank/DDBJ whole genome shotgun (WGS) entry which is preliminary data.</text>
</comment>
<proteinExistence type="predicted"/>
<dbReference type="EMBL" id="VUAA01000007">
    <property type="protein sequence ID" value="KAA1255173.1"/>
    <property type="molecule type" value="Genomic_DNA"/>
</dbReference>
<dbReference type="Proteomes" id="UP000323225">
    <property type="component" value="Unassembled WGS sequence"/>
</dbReference>
<name>A0A5Q6PJY5_VIBCL</name>
<evidence type="ECO:0000313" key="1">
    <source>
        <dbReference type="EMBL" id="KAA1255173.1"/>
    </source>
</evidence>
<sequence>MKDEILKINTLVTEGFLKINAIEQRCLAQCVTLSHILSSKGYTVELLPCEVVGKSKKLIDAERKGMPKSERKIQRLAQSGARQIMIRNEAKPGAAGVERPLGGHVAMFASKDGECYFIDPTSFQFKRTKRQNGWLFNCPDCIITKCDPHYLCNTAEFNKRFTPSEKKLDGSTFVALSMDCGGALYYIQSGVDILMEYRDNPDSSECKNSDLNLDRHKSVIEHVKSSLL</sequence>
<organism evidence="1 2">
    <name type="scientific">Vibrio cholerae</name>
    <dbReference type="NCBI Taxonomy" id="666"/>
    <lineage>
        <taxon>Bacteria</taxon>
        <taxon>Pseudomonadati</taxon>
        <taxon>Pseudomonadota</taxon>
        <taxon>Gammaproteobacteria</taxon>
        <taxon>Vibrionales</taxon>
        <taxon>Vibrionaceae</taxon>
        <taxon>Vibrio</taxon>
    </lineage>
</organism>
<accession>A0A5Q6PJY5</accession>
<gene>
    <name evidence="1" type="ORF">F0M16_08120</name>
</gene>
<evidence type="ECO:0000313" key="2">
    <source>
        <dbReference type="Proteomes" id="UP000323225"/>
    </source>
</evidence>
<dbReference type="AlphaFoldDB" id="A0A5Q6PJY5"/>
<reference evidence="1 2" key="1">
    <citation type="submission" date="2019-09" db="EMBL/GenBank/DDBJ databases">
        <authorList>
            <person name="Kritzky A."/>
            <person name="Schelkanova E.Y."/>
            <person name="Alkhova Z.V."/>
            <person name="Smirnova N.I."/>
        </authorList>
    </citation>
    <scope>NUCLEOTIDE SEQUENCE [LARGE SCALE GENOMIC DNA]</scope>
    <source>
        <strain evidence="1 2">M1526</strain>
    </source>
</reference>